<feature type="compositionally biased region" description="Acidic residues" evidence="9">
    <location>
        <begin position="1207"/>
        <end position="1216"/>
    </location>
</feature>
<name>A0A6A6YGG2_9PEZI</name>
<evidence type="ECO:0000256" key="4">
    <source>
        <dbReference type="ARBA" id="ARBA00022679"/>
    </source>
</evidence>
<accession>A0A6A6YGG2</accession>
<dbReference type="SUPFAM" id="SSF53335">
    <property type="entry name" value="S-adenosyl-L-methionine-dependent methyltransferases"/>
    <property type="match status" value="1"/>
</dbReference>
<evidence type="ECO:0000256" key="2">
    <source>
        <dbReference type="ARBA" id="ARBA00011975"/>
    </source>
</evidence>
<dbReference type="PRINTS" id="PR00105">
    <property type="entry name" value="C5METTRFRASE"/>
</dbReference>
<dbReference type="Proteomes" id="UP000504636">
    <property type="component" value="Unplaced"/>
</dbReference>
<feature type="compositionally biased region" description="Basic and acidic residues" evidence="9">
    <location>
        <begin position="1191"/>
        <end position="1201"/>
    </location>
</feature>
<feature type="compositionally biased region" description="Polar residues" evidence="9">
    <location>
        <begin position="313"/>
        <end position="325"/>
    </location>
</feature>
<evidence type="ECO:0000256" key="7">
    <source>
        <dbReference type="ARBA" id="ARBA00023242"/>
    </source>
</evidence>
<dbReference type="InterPro" id="IPR001025">
    <property type="entry name" value="BAH_dom"/>
</dbReference>
<dbReference type="InterPro" id="IPR018117">
    <property type="entry name" value="C5_DNA_meth_AS"/>
</dbReference>
<dbReference type="GO" id="GO:0005634">
    <property type="term" value="C:nucleus"/>
    <property type="evidence" value="ECO:0007669"/>
    <property type="project" value="UniProtKB-SubCell"/>
</dbReference>
<dbReference type="GO" id="GO:0044027">
    <property type="term" value="P:negative regulation of gene expression via chromosomal CpG island methylation"/>
    <property type="evidence" value="ECO:0007669"/>
    <property type="project" value="TreeGrafter"/>
</dbReference>
<keyword evidence="7" id="KW-0539">Nucleus</keyword>
<evidence type="ECO:0000256" key="1">
    <source>
        <dbReference type="ARBA" id="ARBA00004123"/>
    </source>
</evidence>
<dbReference type="PROSITE" id="PS00094">
    <property type="entry name" value="C5_MTASE_1"/>
    <property type="match status" value="1"/>
</dbReference>
<dbReference type="OrthoDB" id="5376140at2759"/>
<reference evidence="11 13" key="1">
    <citation type="journal article" date="2020" name="Stud. Mycol.">
        <title>101 Dothideomycetes genomes: a test case for predicting lifestyles and emergence of pathogens.</title>
        <authorList>
            <person name="Haridas S."/>
            <person name="Albert R."/>
            <person name="Binder M."/>
            <person name="Bloem J."/>
            <person name="Labutti K."/>
            <person name="Salamov A."/>
            <person name="Andreopoulos B."/>
            <person name="Baker S."/>
            <person name="Barry K."/>
            <person name="Bills G."/>
            <person name="Bluhm B."/>
            <person name="Cannon C."/>
            <person name="Castanera R."/>
            <person name="Culley D."/>
            <person name="Daum C."/>
            <person name="Ezra D."/>
            <person name="Gonzalez J."/>
            <person name="Henrissat B."/>
            <person name="Kuo A."/>
            <person name="Liang C."/>
            <person name="Lipzen A."/>
            <person name="Lutzoni F."/>
            <person name="Magnuson J."/>
            <person name="Mondo S."/>
            <person name="Nolan M."/>
            <person name="Ohm R."/>
            <person name="Pangilinan J."/>
            <person name="Park H.-J."/>
            <person name="Ramirez L."/>
            <person name="Alfaro M."/>
            <person name="Sun H."/>
            <person name="Tritt A."/>
            <person name="Yoshinaga Y."/>
            <person name="Zwiers L.-H."/>
            <person name="Turgeon B."/>
            <person name="Goodwin S."/>
            <person name="Spatafora J."/>
            <person name="Crous P."/>
            <person name="Grigoriev I."/>
        </authorList>
    </citation>
    <scope>NUCLEOTIDE SEQUENCE</scope>
    <source>
        <strain evidence="11 13">CBS 304.34</strain>
    </source>
</reference>
<dbReference type="PROSITE" id="PS51679">
    <property type="entry name" value="SAM_MT_C5"/>
    <property type="match status" value="1"/>
</dbReference>
<dbReference type="EMBL" id="MU003704">
    <property type="protein sequence ID" value="KAF2807830.1"/>
    <property type="molecule type" value="Genomic_DNA"/>
</dbReference>
<feature type="region of interest" description="Disordered" evidence="9">
    <location>
        <begin position="1107"/>
        <end position="1237"/>
    </location>
</feature>
<dbReference type="Gene3D" id="2.30.30.490">
    <property type="match status" value="2"/>
</dbReference>
<dbReference type="GO" id="GO:0003677">
    <property type="term" value="F:DNA binding"/>
    <property type="evidence" value="ECO:0007669"/>
    <property type="project" value="UniProtKB-KW"/>
</dbReference>
<dbReference type="InterPro" id="IPR043151">
    <property type="entry name" value="BAH_sf"/>
</dbReference>
<dbReference type="InterPro" id="IPR001525">
    <property type="entry name" value="C5_MeTfrase"/>
</dbReference>
<evidence type="ECO:0000256" key="6">
    <source>
        <dbReference type="ARBA" id="ARBA00023125"/>
    </source>
</evidence>
<keyword evidence="12" id="KW-1185">Reference proteome</keyword>
<dbReference type="GO" id="GO:0003682">
    <property type="term" value="F:chromatin binding"/>
    <property type="evidence" value="ECO:0007669"/>
    <property type="project" value="InterPro"/>
</dbReference>
<keyword evidence="4 8" id="KW-0808">Transferase</keyword>
<dbReference type="GeneID" id="54464590"/>
<keyword evidence="3 8" id="KW-0489">Methyltransferase</keyword>
<reference evidence="13" key="2">
    <citation type="submission" date="2020-04" db="EMBL/GenBank/DDBJ databases">
        <authorList>
            <consortium name="NCBI Genome Project"/>
        </authorList>
    </citation>
    <scope>NUCLEOTIDE SEQUENCE</scope>
    <source>
        <strain evidence="13">CBS 304.34</strain>
    </source>
</reference>
<evidence type="ECO:0000313" key="11">
    <source>
        <dbReference type="EMBL" id="KAF2807830.1"/>
    </source>
</evidence>
<evidence type="ECO:0000256" key="8">
    <source>
        <dbReference type="PROSITE-ProRule" id="PRU01016"/>
    </source>
</evidence>
<dbReference type="GO" id="GO:0003886">
    <property type="term" value="F:DNA (cytosine-5-)-methyltransferase activity"/>
    <property type="evidence" value="ECO:0007669"/>
    <property type="project" value="UniProtKB-EC"/>
</dbReference>
<feature type="domain" description="BAH" evidence="10">
    <location>
        <begin position="328"/>
        <end position="448"/>
    </location>
</feature>
<evidence type="ECO:0000256" key="3">
    <source>
        <dbReference type="ARBA" id="ARBA00022603"/>
    </source>
</evidence>
<sequence>MSSKKGHVVVTPSDFTHPKSLFEGWTPPLAVTEECTAVEELREVWNAMNPGVNEVTFRLEHFSVYRPNGTHSNGELEPLIVLRAKYGVNKLLCDGILACGDQRRWVQGVEFLSLSIEGYDDRTIPAVNVYIKSRLCQHEQECGEQDTWFLLGEPAPEYYRYHHNFLWIANFGRYFIDYLNRDLDVCLDDFREHFYSWVKSEYKDCSEWLAESGRKDFRMDVAAYVDYLYHESGLVNNDHADAFIWKECMSSELAAIKERKQRKTKTICTELVHEHFVDTYFGQKLAVQKLAPEVAKARELRMTELGFTKDSTESQQENPSTSINPKSWKPSKGDFVSVKRDEGSVWKGESDGHFAYVRDTSQDAKGELLLRVIWLYLPEETVIFSMKYLHKNELFFSDHCNCHDPHIRASDILGRAQVLLNPKTIPRNDQLFVQQTYSTETNSFTTFRLSDMSCSCSKKRKSVFEEVEEKYSRGDCVYVLKKKGKSSEDDMLEPMVIECLDSETGMVGVRHLARRARDCQHNEDPAKDWQSRPNELVWTNTITSVRADLIRRRCHVRYFDSETVERGDIPVPYNRDGTVDCWYFCVRLVDGQLRRFKSPPSFNQGFDQSNDKKPKMKGMSLFTGGGSFDRGLEECGAIETVVAVDFSKSAAHTFRANLNGRPTGACIFCGSVDDHLSRVLSGDPKFYGKAKIGDIDFVSAGSPCPGFSTMQNNKLSSRSLTNASHVTSFPSYVDLYRPKYAILENVLGIATGVGKDNVLSQLVGCLVSMGYQVQVCIGDGWSHGDPQSRSRLFIICTAPGLQPPAPLVPTHSHPGNLGDRSFGNLPNGQRFGKRDFGITPFRYISTKMATKDLPNIGDSRVQICIPFPDHRHSATTNFADRRLMSLIPINSSLMAAIALEREINHKQGPDDEGTMEMIPKFYKKRQERFSKDRQNPNPKVNRCWARLDEEGLFPTVKTGICAGSSRYGKVLHSGQPRMMTIQEARRAQGIPDHEVIIGTPEQQWSIIGNGVTRSVGLAWGFAFREAWLSDNPEEKESWRIEITQQHSSRGVSRPELDLAEDVQSMHLEEDEPETTVTEEISVHITRVERSTTTGTYIDQTTSTTVNIRSHAPTRPDASCKGHSTKVGLSKATENQTAPEPEKKTSSETPINGRKRARPQLNESQKPRKRTRQNTAGTELVAPDDYSQIPEKLSRKSIRTETRPTNNDGDDDDEDEGPLVPRSIWKRPVKTNGIRRMG</sequence>
<dbReference type="Pfam" id="PF25423">
    <property type="entry name" value="DUF7893"/>
    <property type="match status" value="1"/>
</dbReference>
<dbReference type="PANTHER" id="PTHR10629:SF54">
    <property type="entry name" value="DNA METHYLTRANSFERASE DIM-2"/>
    <property type="match status" value="1"/>
</dbReference>
<dbReference type="GO" id="GO:0032259">
    <property type="term" value="P:methylation"/>
    <property type="evidence" value="ECO:0007669"/>
    <property type="project" value="UniProtKB-KW"/>
</dbReference>
<dbReference type="InterPro" id="IPR057215">
    <property type="entry name" value="DUF7893"/>
</dbReference>
<reference evidence="13" key="3">
    <citation type="submission" date="2025-04" db="UniProtKB">
        <authorList>
            <consortium name="RefSeq"/>
        </authorList>
    </citation>
    <scope>IDENTIFICATION</scope>
    <source>
        <strain evidence="13">CBS 304.34</strain>
    </source>
</reference>
<evidence type="ECO:0000256" key="5">
    <source>
        <dbReference type="ARBA" id="ARBA00022691"/>
    </source>
</evidence>
<evidence type="ECO:0000313" key="13">
    <source>
        <dbReference type="RefSeq" id="XP_033574794.1"/>
    </source>
</evidence>
<dbReference type="Gene3D" id="3.40.50.150">
    <property type="entry name" value="Vaccinia Virus protein VP39"/>
    <property type="match status" value="1"/>
</dbReference>
<organism evidence="11">
    <name type="scientific">Mytilinidion resinicola</name>
    <dbReference type="NCBI Taxonomy" id="574789"/>
    <lineage>
        <taxon>Eukaryota</taxon>
        <taxon>Fungi</taxon>
        <taxon>Dikarya</taxon>
        <taxon>Ascomycota</taxon>
        <taxon>Pezizomycotina</taxon>
        <taxon>Dothideomycetes</taxon>
        <taxon>Pleosporomycetidae</taxon>
        <taxon>Mytilinidiales</taxon>
        <taxon>Mytilinidiaceae</taxon>
        <taxon>Mytilinidion</taxon>
    </lineage>
</organism>
<dbReference type="Gene3D" id="3.90.120.10">
    <property type="entry name" value="DNA Methylase, subunit A, domain 2"/>
    <property type="match status" value="1"/>
</dbReference>
<proteinExistence type="inferred from homology"/>
<dbReference type="RefSeq" id="XP_033574794.1">
    <property type="nucleotide sequence ID" value="XM_033723697.1"/>
</dbReference>
<evidence type="ECO:0000313" key="12">
    <source>
        <dbReference type="Proteomes" id="UP000504636"/>
    </source>
</evidence>
<dbReference type="Pfam" id="PF00145">
    <property type="entry name" value="DNA_methylase"/>
    <property type="match status" value="1"/>
</dbReference>
<feature type="region of interest" description="Disordered" evidence="9">
    <location>
        <begin position="307"/>
        <end position="333"/>
    </location>
</feature>
<feature type="active site" evidence="8">
    <location>
        <position position="704"/>
    </location>
</feature>
<protein>
    <recommendedName>
        <fullName evidence="2">DNA (cytosine-5-)-methyltransferase</fullName>
        <ecNumber evidence="2">2.1.1.37</ecNumber>
    </recommendedName>
</protein>
<gene>
    <name evidence="11 13" type="ORF">BDZ99DRAFT_500135</name>
</gene>
<evidence type="ECO:0000259" key="10">
    <source>
        <dbReference type="PROSITE" id="PS51038"/>
    </source>
</evidence>
<dbReference type="PANTHER" id="PTHR10629">
    <property type="entry name" value="CYTOSINE-SPECIFIC METHYLTRANSFERASE"/>
    <property type="match status" value="1"/>
</dbReference>
<feature type="domain" description="BAH" evidence="10">
    <location>
        <begin position="469"/>
        <end position="600"/>
    </location>
</feature>
<dbReference type="InterPro" id="IPR050390">
    <property type="entry name" value="C5-Methyltransferase"/>
</dbReference>
<dbReference type="PROSITE" id="PS51038">
    <property type="entry name" value="BAH"/>
    <property type="match status" value="2"/>
</dbReference>
<evidence type="ECO:0000256" key="9">
    <source>
        <dbReference type="SAM" id="MobiDB-lite"/>
    </source>
</evidence>
<keyword evidence="5 8" id="KW-0949">S-adenosyl-L-methionine</keyword>
<keyword evidence="6" id="KW-0238">DNA-binding</keyword>
<comment type="similarity">
    <text evidence="8">Belongs to the class I-like SAM-binding methyltransferase superfamily. C5-methyltransferase family.</text>
</comment>
<dbReference type="EC" id="2.1.1.37" evidence="2"/>
<comment type="subcellular location">
    <subcellularLocation>
        <location evidence="1">Nucleus</location>
    </subcellularLocation>
</comment>
<dbReference type="InterPro" id="IPR029063">
    <property type="entry name" value="SAM-dependent_MTases_sf"/>
</dbReference>
<dbReference type="AlphaFoldDB" id="A0A6A6YGG2"/>